<evidence type="ECO:0000313" key="3">
    <source>
        <dbReference type="EMBL" id="KAA5841876.1"/>
    </source>
</evidence>
<gene>
    <name evidence="3" type="ORF">F2A38_15160</name>
</gene>
<dbReference type="RefSeq" id="WP_150051370.1">
    <property type="nucleotide sequence ID" value="NZ_VWPC01000012.1"/>
</dbReference>
<dbReference type="Pfam" id="PF04773">
    <property type="entry name" value="FecR"/>
    <property type="match status" value="1"/>
</dbReference>
<dbReference type="Proteomes" id="UP000323924">
    <property type="component" value="Unassembled WGS sequence"/>
</dbReference>
<evidence type="ECO:0000259" key="1">
    <source>
        <dbReference type="Pfam" id="PF04773"/>
    </source>
</evidence>
<sequence>MRSAPSSETREVARAAAQWLALLESGAANADDHARLQHWRNSNSQNESAWQKAQLLRQRFSALPSALALATLDRPEPSRRAVLKRALGVAALVPTAWLLGRQLPLDVWRADLQTGTGEHRKLSLADGSALQLNTASAVNVDLGARQVTLVRGEMALKVSGSAPLTIQAPYGRIVVSRSEVCVRLNEHDCRVSVVSGSVQLQPLFGPQLQLGEGQRVRLRVDGAGQIDAFDAQLPGWRDGVLMAQNQPLGDFLRELGRYRPGLLRWEPELEALRVTGSFRLDNTDRVLSLLAASLPLEVHSRTRYWVTLTSAKETPPTNTPQKNIG</sequence>
<dbReference type="InterPro" id="IPR006860">
    <property type="entry name" value="FecR"/>
</dbReference>
<dbReference type="Gene3D" id="2.60.120.1440">
    <property type="match status" value="1"/>
</dbReference>
<evidence type="ECO:0000259" key="2">
    <source>
        <dbReference type="Pfam" id="PF16220"/>
    </source>
</evidence>
<dbReference type="PANTHER" id="PTHR30273">
    <property type="entry name" value="PERIPLASMIC SIGNAL SENSOR AND SIGMA FACTOR ACTIVATOR FECR-RELATED"/>
    <property type="match status" value="1"/>
</dbReference>
<reference evidence="3 4" key="1">
    <citation type="submission" date="2019-09" db="EMBL/GenBank/DDBJ databases">
        <authorList>
            <person name="Vacheron J."/>
            <person name="Dubost A."/>
            <person name="Prigent-Combaret C."/>
            <person name="Muller D."/>
        </authorList>
    </citation>
    <scope>NUCLEOTIDE SEQUENCE [LARGE SCALE GENOMIC DNA]</scope>
    <source>
        <strain evidence="3 4">JV497</strain>
    </source>
</reference>
<evidence type="ECO:0000313" key="4">
    <source>
        <dbReference type="Proteomes" id="UP000323924"/>
    </source>
</evidence>
<dbReference type="PANTHER" id="PTHR30273:SF2">
    <property type="entry name" value="PROTEIN FECR"/>
    <property type="match status" value="1"/>
</dbReference>
<dbReference type="PIRSF" id="PIRSF018266">
    <property type="entry name" value="FecR"/>
    <property type="match status" value="1"/>
</dbReference>
<dbReference type="EMBL" id="VWPC01000012">
    <property type="protein sequence ID" value="KAA5841876.1"/>
    <property type="molecule type" value="Genomic_DNA"/>
</dbReference>
<organism evidence="3 4">
    <name type="scientific">Pseudomonas chlororaphis</name>
    <dbReference type="NCBI Taxonomy" id="587753"/>
    <lineage>
        <taxon>Bacteria</taxon>
        <taxon>Pseudomonadati</taxon>
        <taxon>Pseudomonadota</taxon>
        <taxon>Gammaproteobacteria</taxon>
        <taxon>Pseudomonadales</taxon>
        <taxon>Pseudomonadaceae</taxon>
        <taxon>Pseudomonas</taxon>
    </lineage>
</organism>
<dbReference type="AlphaFoldDB" id="A0AB34C4X8"/>
<feature type="domain" description="FecR protein" evidence="1">
    <location>
        <begin position="111"/>
        <end position="199"/>
    </location>
</feature>
<dbReference type="InterPro" id="IPR032623">
    <property type="entry name" value="FecR_N"/>
</dbReference>
<dbReference type="Pfam" id="PF16220">
    <property type="entry name" value="DUF4880"/>
    <property type="match status" value="1"/>
</dbReference>
<dbReference type="GO" id="GO:0016989">
    <property type="term" value="F:sigma factor antagonist activity"/>
    <property type="evidence" value="ECO:0007669"/>
    <property type="project" value="TreeGrafter"/>
</dbReference>
<accession>A0AB34C4X8</accession>
<proteinExistence type="predicted"/>
<dbReference type="InterPro" id="IPR012373">
    <property type="entry name" value="Ferrdict_sens_TM"/>
</dbReference>
<protein>
    <submittedName>
        <fullName evidence="3">DUF4880 domain-containing protein</fullName>
    </submittedName>
</protein>
<feature type="domain" description="FecR N-terminal" evidence="2">
    <location>
        <begin position="14"/>
        <end position="54"/>
    </location>
</feature>
<comment type="caution">
    <text evidence="3">The sequence shown here is derived from an EMBL/GenBank/DDBJ whole genome shotgun (WGS) entry which is preliminary data.</text>
</comment>
<name>A0AB34C4X8_9PSED</name>